<dbReference type="AlphaFoldDB" id="A0A560L4T8"/>
<dbReference type="Pfam" id="PF03459">
    <property type="entry name" value="TOBE"/>
    <property type="match status" value="1"/>
</dbReference>
<keyword evidence="14" id="KW-1185">Reference proteome</keyword>
<evidence type="ECO:0000313" key="13">
    <source>
        <dbReference type="EMBL" id="TWB89454.1"/>
    </source>
</evidence>
<dbReference type="NCBIfam" id="TIGR02142">
    <property type="entry name" value="modC_ABC"/>
    <property type="match status" value="1"/>
</dbReference>
<keyword evidence="8" id="KW-0472">Membrane</keyword>
<evidence type="ECO:0000259" key="11">
    <source>
        <dbReference type="PROSITE" id="PS50893"/>
    </source>
</evidence>
<dbReference type="PROSITE" id="PS51866">
    <property type="entry name" value="MOP"/>
    <property type="match status" value="1"/>
</dbReference>
<dbReference type="Proteomes" id="UP000321304">
    <property type="component" value="Unassembled WGS sequence"/>
</dbReference>
<keyword evidence="5" id="KW-0547">Nucleotide-binding</keyword>
<evidence type="ECO:0000313" key="14">
    <source>
        <dbReference type="Proteomes" id="UP000321304"/>
    </source>
</evidence>
<dbReference type="InterPro" id="IPR005116">
    <property type="entry name" value="Transp-assoc_OB_typ1"/>
</dbReference>
<dbReference type="InterPro" id="IPR027417">
    <property type="entry name" value="P-loop_NTPase"/>
</dbReference>
<dbReference type="Gene3D" id="2.40.50.100">
    <property type="match status" value="1"/>
</dbReference>
<dbReference type="GO" id="GO:0016887">
    <property type="term" value="F:ATP hydrolysis activity"/>
    <property type="evidence" value="ECO:0007669"/>
    <property type="project" value="InterPro"/>
</dbReference>
<evidence type="ECO:0000256" key="2">
    <source>
        <dbReference type="ARBA" id="ARBA00022475"/>
    </source>
</evidence>
<dbReference type="RefSeq" id="WP_146991751.1">
    <property type="nucleotide sequence ID" value="NZ_VITY01000016.1"/>
</dbReference>
<keyword evidence="6 13" id="KW-0067">ATP-binding</keyword>
<reference evidence="13 14" key="1">
    <citation type="submission" date="2019-06" db="EMBL/GenBank/DDBJ databases">
        <title>Genomic Encyclopedia of Type Strains, Phase IV (KMG-V): Genome sequencing to study the core and pangenomes of soil and plant-associated prokaryotes.</title>
        <authorList>
            <person name="Whitman W."/>
        </authorList>
    </citation>
    <scope>NUCLEOTIDE SEQUENCE [LARGE SCALE GENOMIC DNA]</scope>
    <source>
        <strain evidence="13 14">BR 10355</strain>
    </source>
</reference>
<dbReference type="SMART" id="SM00382">
    <property type="entry name" value="AAA"/>
    <property type="match status" value="1"/>
</dbReference>
<evidence type="ECO:0000256" key="5">
    <source>
        <dbReference type="ARBA" id="ARBA00022741"/>
    </source>
</evidence>
<dbReference type="GO" id="GO:0016020">
    <property type="term" value="C:membrane"/>
    <property type="evidence" value="ECO:0007669"/>
    <property type="project" value="InterPro"/>
</dbReference>
<evidence type="ECO:0000256" key="6">
    <source>
        <dbReference type="ARBA" id="ARBA00022840"/>
    </source>
</evidence>
<dbReference type="InterPro" id="IPR003593">
    <property type="entry name" value="AAA+_ATPase"/>
</dbReference>
<dbReference type="SUPFAM" id="SSF50331">
    <property type="entry name" value="MOP-like"/>
    <property type="match status" value="1"/>
</dbReference>
<dbReference type="PROSITE" id="PS50893">
    <property type="entry name" value="ABC_TRANSPORTER_2"/>
    <property type="match status" value="1"/>
</dbReference>
<dbReference type="Pfam" id="PF00005">
    <property type="entry name" value="ABC_tran"/>
    <property type="match status" value="1"/>
</dbReference>
<evidence type="ECO:0000256" key="1">
    <source>
        <dbReference type="ARBA" id="ARBA00022448"/>
    </source>
</evidence>
<keyword evidence="4" id="KW-0997">Cell inner membrane</keyword>
<evidence type="ECO:0000259" key="12">
    <source>
        <dbReference type="PROSITE" id="PS51866"/>
    </source>
</evidence>
<dbReference type="InterPro" id="IPR011868">
    <property type="entry name" value="ModC_ABC_ATP-bd"/>
</dbReference>
<evidence type="ECO:0000256" key="10">
    <source>
        <dbReference type="PROSITE-ProRule" id="PRU01213"/>
    </source>
</evidence>
<evidence type="ECO:0000256" key="9">
    <source>
        <dbReference type="ARBA" id="ARBA00024722"/>
    </source>
</evidence>
<dbReference type="Gene3D" id="3.40.50.300">
    <property type="entry name" value="P-loop containing nucleotide triphosphate hydrolases"/>
    <property type="match status" value="1"/>
</dbReference>
<dbReference type="GO" id="GO:0140359">
    <property type="term" value="F:ABC-type transporter activity"/>
    <property type="evidence" value="ECO:0007669"/>
    <property type="project" value="InterPro"/>
</dbReference>
<evidence type="ECO:0000256" key="8">
    <source>
        <dbReference type="ARBA" id="ARBA00023136"/>
    </source>
</evidence>
<feature type="domain" description="Mop" evidence="12">
    <location>
        <begin position="295"/>
        <end position="365"/>
    </location>
</feature>
<dbReference type="PANTHER" id="PTHR43514">
    <property type="entry name" value="ABC TRANSPORTER I FAMILY MEMBER 10"/>
    <property type="match status" value="1"/>
</dbReference>
<keyword evidence="1" id="KW-0813">Transport</keyword>
<dbReference type="SUPFAM" id="SSF52540">
    <property type="entry name" value="P-loop containing nucleoside triphosphate hydrolases"/>
    <property type="match status" value="1"/>
</dbReference>
<name>A0A560L4T8_9BRAD</name>
<dbReference type="GO" id="GO:0005524">
    <property type="term" value="F:ATP binding"/>
    <property type="evidence" value="ECO:0007669"/>
    <property type="project" value="UniProtKB-KW"/>
</dbReference>
<evidence type="ECO:0000256" key="3">
    <source>
        <dbReference type="ARBA" id="ARBA00022505"/>
    </source>
</evidence>
<keyword evidence="2" id="KW-1003">Cell membrane</keyword>
<dbReference type="EMBL" id="VITY01000016">
    <property type="protein sequence ID" value="TWB89454.1"/>
    <property type="molecule type" value="Genomic_DNA"/>
</dbReference>
<gene>
    <name evidence="13" type="ORF">FBZ93_116173</name>
</gene>
<dbReference type="InterPro" id="IPR004606">
    <property type="entry name" value="Mop_domain"/>
</dbReference>
<keyword evidence="3 10" id="KW-0500">Molybdenum</keyword>
<proteinExistence type="predicted"/>
<dbReference type="InterPro" id="IPR003439">
    <property type="entry name" value="ABC_transporter-like_ATP-bd"/>
</dbReference>
<dbReference type="InterPro" id="IPR050334">
    <property type="entry name" value="Molybdenum_import_ModC"/>
</dbReference>
<dbReference type="OrthoDB" id="9802264at2"/>
<dbReference type="InterPro" id="IPR008995">
    <property type="entry name" value="Mo/tungstate-bd_C_term_dom"/>
</dbReference>
<protein>
    <submittedName>
        <fullName evidence="13">Molybdate transport system ATP-binding protein</fullName>
    </submittedName>
</protein>
<dbReference type="PANTHER" id="PTHR43514:SF10">
    <property type="entry name" value="MOLYBDENUM IMPORT ATP-BINDING PROTEIN MODC 2"/>
    <property type="match status" value="1"/>
</dbReference>
<comment type="caution">
    <text evidence="13">The sequence shown here is derived from an EMBL/GenBank/DDBJ whole genome shotgun (WGS) entry which is preliminary data.</text>
</comment>
<evidence type="ECO:0000256" key="4">
    <source>
        <dbReference type="ARBA" id="ARBA00022519"/>
    </source>
</evidence>
<feature type="domain" description="ABC transporter" evidence="11">
    <location>
        <begin position="1"/>
        <end position="236"/>
    </location>
</feature>
<dbReference type="GO" id="GO:0015098">
    <property type="term" value="F:molybdate ion transmembrane transporter activity"/>
    <property type="evidence" value="ECO:0007669"/>
    <property type="project" value="InterPro"/>
</dbReference>
<comment type="function">
    <text evidence="9">Involved in beta-(1--&gt;2)glucan export. Transmembrane domains (TMD) form a pore in the inner membrane and the ATP-binding domain (NBD) is responsible for energy generation.</text>
</comment>
<accession>A0A560L4T8</accession>
<sequence>MRTAKPGRIEVAFGGSLASTPLDAQFSVPATGLTAIFGPPGCGKTTLARCIAGFQPLLTGFCKIDGEVWQDETTFRPAHLRRVSYVFRYPTIFPHLSVRCHLLNAAPKSEPMLIGFEEVVDLLSLASLLDRSPSHLSAAERQRVALARALLSQPRLLVMDEPLTLLDRSAKREILPFLERMHETLKLPMIYVSHDLADVERFADHLVMVEHGRVTAAGPLHVLQTDPAQWLAGRDEAAVSLDAVVGGYDGRYGLIILRLKGARLLVPGPPLRPGARQRLRIAAGDVSIAREAPRASSILNVFPARIKASLPFSAAEVTLVLALETGDSAAQILARITCRAFHALGLRDGMNIFAKIERISLVSATERPLHAISTSSLSTDAGPTSTVR</sequence>
<organism evidence="13 14">
    <name type="scientific">Bradyrhizobium macuxiense</name>
    <dbReference type="NCBI Taxonomy" id="1755647"/>
    <lineage>
        <taxon>Bacteria</taxon>
        <taxon>Pseudomonadati</taxon>
        <taxon>Pseudomonadota</taxon>
        <taxon>Alphaproteobacteria</taxon>
        <taxon>Hyphomicrobiales</taxon>
        <taxon>Nitrobacteraceae</taxon>
        <taxon>Bradyrhizobium</taxon>
    </lineage>
</organism>
<evidence type="ECO:0000256" key="7">
    <source>
        <dbReference type="ARBA" id="ARBA00022967"/>
    </source>
</evidence>
<keyword evidence="7" id="KW-1278">Translocase</keyword>